<feature type="region of interest" description="Disordered" evidence="1">
    <location>
        <begin position="13"/>
        <end position="32"/>
    </location>
</feature>
<dbReference type="PANTHER" id="PTHR42111:SF1">
    <property type="entry name" value="YALI0D23727P"/>
    <property type="match status" value="1"/>
</dbReference>
<feature type="compositionally biased region" description="Polar residues" evidence="1">
    <location>
        <begin position="72"/>
        <end position="90"/>
    </location>
</feature>
<feature type="compositionally biased region" description="Low complexity" evidence="1">
    <location>
        <begin position="125"/>
        <end position="138"/>
    </location>
</feature>
<proteinExistence type="predicted"/>
<organism evidence="2 3">
    <name type="scientific">Terfezia boudieri ATCC MYA-4762</name>
    <dbReference type="NCBI Taxonomy" id="1051890"/>
    <lineage>
        <taxon>Eukaryota</taxon>
        <taxon>Fungi</taxon>
        <taxon>Dikarya</taxon>
        <taxon>Ascomycota</taxon>
        <taxon>Pezizomycotina</taxon>
        <taxon>Pezizomycetes</taxon>
        <taxon>Pezizales</taxon>
        <taxon>Pezizaceae</taxon>
        <taxon>Terfezia</taxon>
    </lineage>
</organism>
<reference evidence="2 3" key="1">
    <citation type="journal article" date="2018" name="Nat. Ecol. Evol.">
        <title>Pezizomycetes genomes reveal the molecular basis of ectomycorrhizal truffle lifestyle.</title>
        <authorList>
            <person name="Murat C."/>
            <person name="Payen T."/>
            <person name="Noel B."/>
            <person name="Kuo A."/>
            <person name="Morin E."/>
            <person name="Chen J."/>
            <person name="Kohler A."/>
            <person name="Krizsan K."/>
            <person name="Balestrini R."/>
            <person name="Da Silva C."/>
            <person name="Montanini B."/>
            <person name="Hainaut M."/>
            <person name="Levati E."/>
            <person name="Barry K.W."/>
            <person name="Belfiori B."/>
            <person name="Cichocki N."/>
            <person name="Clum A."/>
            <person name="Dockter R.B."/>
            <person name="Fauchery L."/>
            <person name="Guy J."/>
            <person name="Iotti M."/>
            <person name="Le Tacon F."/>
            <person name="Lindquist E.A."/>
            <person name="Lipzen A."/>
            <person name="Malagnac F."/>
            <person name="Mello A."/>
            <person name="Molinier V."/>
            <person name="Miyauchi S."/>
            <person name="Poulain J."/>
            <person name="Riccioni C."/>
            <person name="Rubini A."/>
            <person name="Sitrit Y."/>
            <person name="Splivallo R."/>
            <person name="Traeger S."/>
            <person name="Wang M."/>
            <person name="Zifcakova L."/>
            <person name="Wipf D."/>
            <person name="Zambonelli A."/>
            <person name="Paolocci F."/>
            <person name="Nowrousian M."/>
            <person name="Ottonello S."/>
            <person name="Baldrian P."/>
            <person name="Spatafora J.W."/>
            <person name="Henrissat B."/>
            <person name="Nagy L.G."/>
            <person name="Aury J.M."/>
            <person name="Wincker P."/>
            <person name="Grigoriev I.V."/>
            <person name="Bonfante P."/>
            <person name="Martin F.M."/>
        </authorList>
    </citation>
    <scope>NUCLEOTIDE SEQUENCE [LARGE SCALE GENOMIC DNA]</scope>
    <source>
        <strain evidence="2 3">ATCC MYA-4762</strain>
    </source>
</reference>
<accession>A0A3N4LNS2</accession>
<feature type="compositionally biased region" description="Low complexity" evidence="1">
    <location>
        <begin position="100"/>
        <end position="112"/>
    </location>
</feature>
<dbReference type="EMBL" id="ML121541">
    <property type="protein sequence ID" value="RPB24446.1"/>
    <property type="molecule type" value="Genomic_DNA"/>
</dbReference>
<feature type="region of interest" description="Disordered" evidence="1">
    <location>
        <begin position="43"/>
        <end position="164"/>
    </location>
</feature>
<name>A0A3N4LNS2_9PEZI</name>
<dbReference type="OrthoDB" id="5364312at2759"/>
<feature type="region of interest" description="Disordered" evidence="1">
    <location>
        <begin position="311"/>
        <end position="342"/>
    </location>
</feature>
<evidence type="ECO:0000256" key="1">
    <source>
        <dbReference type="SAM" id="MobiDB-lite"/>
    </source>
</evidence>
<sequence length="370" mass="39013">METVLRAAQEIINPTRENAGASSTTVSPSDSTGIISLVKKNVVREGKDTKDAAAISPPESGTTSPALIPVGTASNATLSFPAPISTSTTGLKPISPPMSHPSSPTSPIRSISPPSPPPHSRQFVSTSPPTRISSASSSQIFERNVQESHSLPLPPSNTAAPPTASKIPAHIATENHIPAVLEASSIAITDGNIDPENVEIAMLTTHQPLASQVSQHGHKEKEKDKVTLVEQEDFHPPSTSHSGHSLGCSYTQDKRRLSFISFSDIVQAEQADLLDSTMLSPSPLQTMNPGFPAQPMVDQAGLSGITETLVRRRSPSPMRRGQGASPGSPPRTSANFLPERNRDVEEGVMVETMGQALRKTGSGDLGKGVY</sequence>
<protein>
    <submittedName>
        <fullName evidence="2">Uncharacterized protein</fullName>
    </submittedName>
</protein>
<evidence type="ECO:0000313" key="2">
    <source>
        <dbReference type="EMBL" id="RPB24446.1"/>
    </source>
</evidence>
<dbReference type="PANTHER" id="PTHR42111">
    <property type="entry name" value="YALI0D23727P"/>
    <property type="match status" value="1"/>
</dbReference>
<evidence type="ECO:0000313" key="3">
    <source>
        <dbReference type="Proteomes" id="UP000267821"/>
    </source>
</evidence>
<feature type="compositionally biased region" description="Polar residues" evidence="1">
    <location>
        <begin position="20"/>
        <end position="32"/>
    </location>
</feature>
<keyword evidence="3" id="KW-1185">Reference proteome</keyword>
<gene>
    <name evidence="2" type="ORF">L211DRAFT_164393</name>
</gene>
<dbReference type="InParanoid" id="A0A3N4LNS2"/>
<dbReference type="Proteomes" id="UP000267821">
    <property type="component" value="Unassembled WGS sequence"/>
</dbReference>
<dbReference type="AlphaFoldDB" id="A0A3N4LNS2"/>